<dbReference type="SUPFAM" id="SSF52540">
    <property type="entry name" value="P-loop containing nucleoside triphosphate hydrolases"/>
    <property type="match status" value="2"/>
</dbReference>
<feature type="domain" description="TrwC relaxase" evidence="2">
    <location>
        <begin position="24"/>
        <end position="508"/>
    </location>
</feature>
<name>A0AAE9Y477_9ACTN</name>
<dbReference type="InterPro" id="IPR014862">
    <property type="entry name" value="TrwC"/>
</dbReference>
<feature type="region of interest" description="Disordered" evidence="1">
    <location>
        <begin position="153"/>
        <end position="173"/>
    </location>
</feature>
<dbReference type="SUPFAM" id="SSF55464">
    <property type="entry name" value="Origin of replication-binding domain, RBD-like"/>
    <property type="match status" value="1"/>
</dbReference>
<evidence type="ECO:0000256" key="1">
    <source>
        <dbReference type="SAM" id="MobiDB-lite"/>
    </source>
</evidence>
<proteinExistence type="predicted"/>
<feature type="region of interest" description="Disordered" evidence="1">
    <location>
        <begin position="29"/>
        <end position="57"/>
    </location>
</feature>
<dbReference type="Gene3D" id="2.30.30.940">
    <property type="match status" value="1"/>
</dbReference>
<evidence type="ECO:0000313" key="4">
    <source>
        <dbReference type="Proteomes" id="UP001216390"/>
    </source>
</evidence>
<dbReference type="AlphaFoldDB" id="A0AAE9Y477"/>
<dbReference type="InterPro" id="IPR027417">
    <property type="entry name" value="P-loop_NTPase"/>
</dbReference>
<dbReference type="KEGG" id="ima:PO878_17610"/>
<gene>
    <name evidence="3" type="primary">mobF</name>
    <name evidence="3" type="ORF">PO878_17610</name>
</gene>
<dbReference type="Pfam" id="PF08751">
    <property type="entry name" value="TrwC"/>
    <property type="match status" value="1"/>
</dbReference>
<protein>
    <submittedName>
        <fullName evidence="3">MobF family relaxase</fullName>
    </submittedName>
</protein>
<reference evidence="3" key="1">
    <citation type="submission" date="2023-01" db="EMBL/GenBank/DDBJ databases">
        <title>The diversity of Class Acidimicrobiia in South China Sea sediment environments and the proposal of Iamia marina sp. nov., a novel species of the genus Iamia.</title>
        <authorList>
            <person name="He Y."/>
            <person name="Tian X."/>
        </authorList>
    </citation>
    <scope>NUCLEOTIDE SEQUENCE</scope>
    <source>
        <strain evidence="3">DSM 19957</strain>
    </source>
</reference>
<dbReference type="EMBL" id="CP116942">
    <property type="protein sequence ID" value="WCO66320.1"/>
    <property type="molecule type" value="Genomic_DNA"/>
</dbReference>
<dbReference type="NCBIfam" id="NF041492">
    <property type="entry name" value="MobF"/>
    <property type="match status" value="1"/>
</dbReference>
<dbReference type="Gene3D" id="3.40.50.300">
    <property type="entry name" value="P-loop containing nucleotide triphosphate hydrolases"/>
    <property type="match status" value="2"/>
</dbReference>
<accession>A0AAE9Y477</accession>
<sequence>MKFTVTPLGGGRSAVAQVVDGIVRYLQPRAASAERPSSGADGPSRYYADSGEEPGRWSGRAAELAGLRGRVRTDEFAAVLSGRDPRTGERLITAQGSAGRRHDLGSGRHTVTTPEGVRLYDEADAAAALGLTRSEVGRMLDVGAALAVAQLAAPPEDDRAEDRAHSRARDRARTMSQVRGSYLVPILMDGHRWVTEEELASCDAARSVGTDPDAVRALGDDGDQLPIAEAARLAGVTTRYLRQVARRYEDERPEIERRLAAGRRPRRAYLVAHRGTKGRWLVTRQELAAFLERRRPPSVRVAYDVTATTEKSLGVLALLGDTAARDAVLCSIEAGNDWAIGWLEEHAAYGRVGGNPVKAEGWMVASFRHLTSRSLDPFPHHHNVVANTVTLSDGSRRGLDARGLYRHAQAASALATAEMRHQLSARLGVRWRPGSRGGWEIAGIDDRVVREFSKRRNEIDDALRELKQEIGRGAHPGEIETIVLRTRPAKSHTPVAELTAEWRARAAALGLDLDALSRLGGRPPQDVEPDADEVFVLLAAPDGVCEGGSVFTRSAALAALVDLAVPDEDGTPQPLLVGAARLERLIDDFLASEHVVCLVGAGEPLYTTVEALGIQERIAGRYDRGRHGGGHLVPAPTLNAALGGHPHLTDEQCALVRSWCAGGHRFQAAIGRAGAGKTTSVAACADAWAAAGHRVLGAAVKGEAARTLAAATGIRCETLAWYLAHDDPDDLPIDSRTVLVVDEASTIGDRDLDAIMAMAARTGASLRLIGDPAQHGAVPAGGMFRVLCERHPAMTPELRTTHRVQHPDDRAAAEALRDGRIADALDHLEAAGHLHIAHDDLAMYRQILGRWWDAHQAGLGHPMVDRRNATRRQLNRLAHHLLRAHGQVAAEEVPASDDRRFSIGDRVTARAPDRGLHVPGDRRAYVRNGALGTITAARHNPADPGSDTLTVAFEGIGTIDIPRRFFDHHDRGGRVEVGLDHAYALTSYAVQGSTHAVSTSRIDPTATRAETYVDITRGRSANHLYLTAAANQIDDEALPRAPGLSADEAVERRLERSTGELTAYELAHRDGTAPTRSPRATEVSGPAL</sequence>
<organism evidence="3 4">
    <name type="scientific">Iamia majanohamensis</name>
    <dbReference type="NCBI Taxonomy" id="467976"/>
    <lineage>
        <taxon>Bacteria</taxon>
        <taxon>Bacillati</taxon>
        <taxon>Actinomycetota</taxon>
        <taxon>Acidimicrobiia</taxon>
        <taxon>Acidimicrobiales</taxon>
        <taxon>Iamiaceae</taxon>
        <taxon>Iamia</taxon>
    </lineage>
</organism>
<evidence type="ECO:0000313" key="3">
    <source>
        <dbReference type="EMBL" id="WCO66320.1"/>
    </source>
</evidence>
<feature type="compositionally biased region" description="Basic and acidic residues" evidence="1">
    <location>
        <begin position="156"/>
        <end position="173"/>
    </location>
</feature>
<dbReference type="Proteomes" id="UP001216390">
    <property type="component" value="Chromosome"/>
</dbReference>
<evidence type="ECO:0000259" key="2">
    <source>
        <dbReference type="Pfam" id="PF08751"/>
    </source>
</evidence>
<dbReference type="RefSeq" id="WP_272735843.1">
    <property type="nucleotide sequence ID" value="NZ_CP116942.1"/>
</dbReference>
<feature type="region of interest" description="Disordered" evidence="1">
    <location>
        <begin position="1057"/>
        <end position="1088"/>
    </location>
</feature>
<keyword evidence="4" id="KW-1185">Reference proteome</keyword>
<dbReference type="Pfam" id="PF13604">
    <property type="entry name" value="AAA_30"/>
    <property type="match status" value="1"/>
</dbReference>